<dbReference type="Proteomes" id="UP000030686">
    <property type="component" value="Unassembled WGS sequence"/>
</dbReference>
<protein>
    <submittedName>
        <fullName evidence="1">Genomic scaffold, ProqFM164S01</fullName>
    </submittedName>
</protein>
<dbReference type="AlphaFoldDB" id="W6PRX4"/>
<dbReference type="PROSITE" id="PS51257">
    <property type="entry name" value="PROKAR_LIPOPROTEIN"/>
    <property type="match status" value="1"/>
</dbReference>
<proteinExistence type="predicted"/>
<keyword evidence="2" id="KW-1185">Reference proteome</keyword>
<gene>
    <name evidence="1" type="ORF">PROQFM164_S01g000772</name>
</gene>
<reference evidence="1" key="1">
    <citation type="journal article" date="2014" name="Nat. Commun.">
        <title>Multiple recent horizontal transfers of a large genomic region in cheese making fungi.</title>
        <authorList>
            <person name="Cheeseman K."/>
            <person name="Ropars J."/>
            <person name="Renault P."/>
            <person name="Dupont J."/>
            <person name="Gouzy J."/>
            <person name="Branca A."/>
            <person name="Abraham A.L."/>
            <person name="Ceppi M."/>
            <person name="Conseiller E."/>
            <person name="Debuchy R."/>
            <person name="Malagnac F."/>
            <person name="Goarin A."/>
            <person name="Silar P."/>
            <person name="Lacoste S."/>
            <person name="Sallet E."/>
            <person name="Bensimon A."/>
            <person name="Giraud T."/>
            <person name="Brygoo Y."/>
        </authorList>
    </citation>
    <scope>NUCLEOTIDE SEQUENCE [LARGE SCALE GENOMIC DNA]</scope>
    <source>
        <strain evidence="1">FM164</strain>
    </source>
</reference>
<accession>W6PRX4</accession>
<organism evidence="1 2">
    <name type="scientific">Penicillium roqueforti (strain FM164)</name>
    <dbReference type="NCBI Taxonomy" id="1365484"/>
    <lineage>
        <taxon>Eukaryota</taxon>
        <taxon>Fungi</taxon>
        <taxon>Dikarya</taxon>
        <taxon>Ascomycota</taxon>
        <taxon>Pezizomycotina</taxon>
        <taxon>Eurotiomycetes</taxon>
        <taxon>Eurotiomycetidae</taxon>
        <taxon>Eurotiales</taxon>
        <taxon>Aspergillaceae</taxon>
        <taxon>Penicillium</taxon>
    </lineage>
</organism>
<name>W6PRX4_PENRF</name>
<dbReference type="EMBL" id="HG792015">
    <property type="protein sequence ID" value="CDM26963.1"/>
    <property type="molecule type" value="Genomic_DNA"/>
</dbReference>
<evidence type="ECO:0000313" key="1">
    <source>
        <dbReference type="EMBL" id="CDM26963.1"/>
    </source>
</evidence>
<sequence length="67" mass="7138">MRGGCTVDCGLHSPASGASACTISPLFGVQMIQANTCKVHLKETVKFRPTKPFTGHRPGLPSRICHC</sequence>
<evidence type="ECO:0000313" key="2">
    <source>
        <dbReference type="Proteomes" id="UP000030686"/>
    </source>
</evidence>